<dbReference type="AlphaFoldDB" id="A0AAD7INW8"/>
<comment type="caution">
    <text evidence="3">The sequence shown here is derived from an EMBL/GenBank/DDBJ whole genome shotgun (WGS) entry which is preliminary data.</text>
</comment>
<keyword evidence="1" id="KW-1133">Transmembrane helix</keyword>
<keyword evidence="1" id="KW-0812">Transmembrane</keyword>
<protein>
    <recommendedName>
        <fullName evidence="2">DUF6533 domain-containing protein</fullName>
    </recommendedName>
</protein>
<dbReference type="Proteomes" id="UP001215280">
    <property type="component" value="Unassembled WGS sequence"/>
</dbReference>
<name>A0AAD7INW8_9AGAR</name>
<feature type="transmembrane region" description="Helical" evidence="1">
    <location>
        <begin position="34"/>
        <end position="52"/>
    </location>
</feature>
<organism evidence="3 4">
    <name type="scientific">Mycena maculata</name>
    <dbReference type="NCBI Taxonomy" id="230809"/>
    <lineage>
        <taxon>Eukaryota</taxon>
        <taxon>Fungi</taxon>
        <taxon>Dikarya</taxon>
        <taxon>Basidiomycota</taxon>
        <taxon>Agaricomycotina</taxon>
        <taxon>Agaricomycetes</taxon>
        <taxon>Agaricomycetidae</taxon>
        <taxon>Agaricales</taxon>
        <taxon>Marasmiineae</taxon>
        <taxon>Mycenaceae</taxon>
        <taxon>Mycena</taxon>
    </lineage>
</organism>
<keyword evidence="4" id="KW-1185">Reference proteome</keyword>
<feature type="transmembrane region" description="Helical" evidence="1">
    <location>
        <begin position="187"/>
        <end position="208"/>
    </location>
</feature>
<dbReference type="InterPro" id="IPR045340">
    <property type="entry name" value="DUF6533"/>
</dbReference>
<dbReference type="Pfam" id="PF20151">
    <property type="entry name" value="DUF6533"/>
    <property type="match status" value="1"/>
</dbReference>
<dbReference type="EMBL" id="JARJLG010000099">
    <property type="protein sequence ID" value="KAJ7746155.1"/>
    <property type="molecule type" value="Genomic_DNA"/>
</dbReference>
<accession>A0AAD7INW8</accession>
<feature type="transmembrane region" description="Helical" evidence="1">
    <location>
        <begin position="229"/>
        <end position="246"/>
    </location>
</feature>
<evidence type="ECO:0000313" key="4">
    <source>
        <dbReference type="Proteomes" id="UP001215280"/>
    </source>
</evidence>
<feature type="transmembrane region" description="Helical" evidence="1">
    <location>
        <begin position="252"/>
        <end position="275"/>
    </location>
</feature>
<evidence type="ECO:0000259" key="2">
    <source>
        <dbReference type="Pfam" id="PF20151"/>
    </source>
</evidence>
<reference evidence="3" key="1">
    <citation type="submission" date="2023-03" db="EMBL/GenBank/DDBJ databases">
        <title>Massive genome expansion in bonnet fungi (Mycena s.s.) driven by repeated elements and novel gene families across ecological guilds.</title>
        <authorList>
            <consortium name="Lawrence Berkeley National Laboratory"/>
            <person name="Harder C.B."/>
            <person name="Miyauchi S."/>
            <person name="Viragh M."/>
            <person name="Kuo A."/>
            <person name="Thoen E."/>
            <person name="Andreopoulos B."/>
            <person name="Lu D."/>
            <person name="Skrede I."/>
            <person name="Drula E."/>
            <person name="Henrissat B."/>
            <person name="Morin E."/>
            <person name="Kohler A."/>
            <person name="Barry K."/>
            <person name="LaButti K."/>
            <person name="Morin E."/>
            <person name="Salamov A."/>
            <person name="Lipzen A."/>
            <person name="Mereny Z."/>
            <person name="Hegedus B."/>
            <person name="Baldrian P."/>
            <person name="Stursova M."/>
            <person name="Weitz H."/>
            <person name="Taylor A."/>
            <person name="Grigoriev I.V."/>
            <person name="Nagy L.G."/>
            <person name="Martin F."/>
            <person name="Kauserud H."/>
        </authorList>
    </citation>
    <scope>NUCLEOTIDE SEQUENCE</scope>
    <source>
        <strain evidence="3">CBHHK188m</strain>
    </source>
</reference>
<keyword evidence="1" id="KW-0472">Membrane</keyword>
<sequence length="318" mass="35096">MTPVPLRSLAIMTMSESNSATGGLDYATFAWDHIIYRYIFLSALVILVYDHILSFPSEVEIIWSSKLRPTSYWFLAVRYLSLVCSATFAVFYFTDLGPEVCSKVERVLEALLLLQEGLVELTLALRVFAMYGFNVWVLTAMFIVGNAAAALGLWTEISLGDPQEFAPPGFTGCHTALPKAVAIRSAAAWEAQLLLDILVFGLTLRRAFVERSVIALVQGSLIERMARDGAMYFGIIVLANVANVFTLYFGDIIIAGILNWPTTSLSVALICRLMLNLQKAGIGNSQNETTELEDIHFVGQNSRHMRPTDDPLVSLADV</sequence>
<feature type="transmembrane region" description="Helical" evidence="1">
    <location>
        <begin position="135"/>
        <end position="154"/>
    </location>
</feature>
<evidence type="ECO:0000256" key="1">
    <source>
        <dbReference type="SAM" id="Phobius"/>
    </source>
</evidence>
<evidence type="ECO:0000313" key="3">
    <source>
        <dbReference type="EMBL" id="KAJ7746155.1"/>
    </source>
</evidence>
<feature type="domain" description="DUF6533" evidence="2">
    <location>
        <begin position="38"/>
        <end position="83"/>
    </location>
</feature>
<gene>
    <name evidence="3" type="ORF">DFH07DRAFT_832914</name>
</gene>
<proteinExistence type="predicted"/>
<feature type="transmembrane region" description="Helical" evidence="1">
    <location>
        <begin position="72"/>
        <end position="94"/>
    </location>
</feature>